<evidence type="ECO:0000256" key="3">
    <source>
        <dbReference type="ARBA" id="ARBA00022692"/>
    </source>
</evidence>
<comment type="caution">
    <text evidence="7">The sequence shown here is derived from an EMBL/GenBank/DDBJ whole genome shotgun (WGS) entry which is preliminary data.</text>
</comment>
<evidence type="ECO:0000256" key="4">
    <source>
        <dbReference type="ARBA" id="ARBA00022989"/>
    </source>
</evidence>
<evidence type="ECO:0000313" key="8">
    <source>
        <dbReference type="Proteomes" id="UP001589605"/>
    </source>
</evidence>
<gene>
    <name evidence="7" type="ORF">ACFFVB_05030</name>
</gene>
<keyword evidence="3 6" id="KW-0812">Transmembrane</keyword>
<keyword evidence="8" id="KW-1185">Reference proteome</keyword>
<evidence type="ECO:0000256" key="5">
    <source>
        <dbReference type="ARBA" id="ARBA00023136"/>
    </source>
</evidence>
<dbReference type="PANTHER" id="PTHR39083:SF1">
    <property type="entry name" value="CYCLIC DI-GMP-BINDING PROTEIN"/>
    <property type="match status" value="1"/>
</dbReference>
<keyword evidence="4 6" id="KW-1133">Transmembrane helix</keyword>
<name>A0ABV5EZ23_9FLAO</name>
<organism evidence="7 8">
    <name type="scientific">Formosa undariae</name>
    <dbReference type="NCBI Taxonomy" id="1325436"/>
    <lineage>
        <taxon>Bacteria</taxon>
        <taxon>Pseudomonadati</taxon>
        <taxon>Bacteroidota</taxon>
        <taxon>Flavobacteriia</taxon>
        <taxon>Flavobacteriales</taxon>
        <taxon>Flavobacteriaceae</taxon>
        <taxon>Formosa</taxon>
    </lineage>
</organism>
<feature type="transmembrane region" description="Helical" evidence="6">
    <location>
        <begin position="656"/>
        <end position="676"/>
    </location>
</feature>
<proteinExistence type="predicted"/>
<keyword evidence="2" id="KW-1003">Cell membrane</keyword>
<evidence type="ECO:0000256" key="6">
    <source>
        <dbReference type="SAM" id="Phobius"/>
    </source>
</evidence>
<evidence type="ECO:0000313" key="7">
    <source>
        <dbReference type="EMBL" id="MFB9052436.1"/>
    </source>
</evidence>
<comment type="subcellular location">
    <subcellularLocation>
        <location evidence="1">Cell membrane</location>
        <topology evidence="1">Single-pass membrane protein</topology>
    </subcellularLocation>
</comment>
<evidence type="ECO:0000256" key="2">
    <source>
        <dbReference type="ARBA" id="ARBA00022475"/>
    </source>
</evidence>
<dbReference type="Pfam" id="PF03170">
    <property type="entry name" value="BcsB"/>
    <property type="match status" value="2"/>
</dbReference>
<sequence>MKKYYFILLTILLGLQTTGYSQVVEYFNAYDYADEITIDGSKGVENIYIPVNENIDVLNSYINLEFACSSVLNFDQSYISILLADTPIETRFLKDQNQIVSFKIPVKEKHIVSGFIKLTVKTNLRIGDDICEIYSEGGFWVKLTDNSFFSYNVLPSKKTVVEKTISYTIPDLKYIVLDKENDIDNIQYASYIKFYLKRVYGLDLEIKNIEDFNESVLNNAIVLMPFDKLSDKISKKLPEFKNEDAGLVSVFKDEYEDPETLEVYSGLNIVVTGKTELGFSKAANIMLQKHLLNSSYVDYVFVNKQTKLLDIPERKDYDPIYFKQLDAQNGVLEGIGYLRSNISIPRAKFGSNVKKMNVSIKGKYRPLDEKEHGYFNLYFNDNFLKSYKLDNTGELNIDFDFDDIVMEQDNNFKYEFYFIPKGGLCEIAPANFYGQIDNINSYFKPVGYDVSSSLSFFRFPENFQSKPLAIYTDLGAEEKLVSTLSELIDIINPGEAGLLGFIYPQIKAANLNDIKADAETSKIIISANGDKFTDFYGDATFIKFKDNTVEFDSEEYSQLLEEFSLFFNLEYQKEMGFNQLFYYNDSPVMLINVPQDYKESTLSSLVSNIREQTISNTGNVIVAESNDAYFFDLRVIKNNQDKTKLSSLLNEFWGKYRLFIVSVLLILVILILMFIYQKSKESKAKIKDEN</sequence>
<dbReference type="RefSeq" id="WP_382381621.1">
    <property type="nucleotide sequence ID" value="NZ_JBHMEZ010000003.1"/>
</dbReference>
<accession>A0ABV5EZ23</accession>
<keyword evidence="5 6" id="KW-0472">Membrane</keyword>
<reference evidence="7 8" key="1">
    <citation type="submission" date="2024-09" db="EMBL/GenBank/DDBJ databases">
        <authorList>
            <person name="Sun Q."/>
            <person name="Mori K."/>
        </authorList>
    </citation>
    <scope>NUCLEOTIDE SEQUENCE [LARGE SCALE GENOMIC DNA]</scope>
    <source>
        <strain evidence="7 8">CECT 8286</strain>
    </source>
</reference>
<dbReference type="InterPro" id="IPR018513">
    <property type="entry name" value="Cell_synthase_bac"/>
</dbReference>
<evidence type="ECO:0000256" key="1">
    <source>
        <dbReference type="ARBA" id="ARBA00004162"/>
    </source>
</evidence>
<dbReference type="PANTHER" id="PTHR39083">
    <property type="entry name" value="CYCLIC DI-GMP-BINDING PROTEIN"/>
    <property type="match status" value="1"/>
</dbReference>
<protein>
    <submittedName>
        <fullName evidence="7">Cellulose biosynthesis cyclic di-GMP-binding regulatory protein BcsB</fullName>
    </submittedName>
</protein>
<dbReference type="EMBL" id="JBHMEZ010000003">
    <property type="protein sequence ID" value="MFB9052436.1"/>
    <property type="molecule type" value="Genomic_DNA"/>
</dbReference>
<dbReference type="Proteomes" id="UP001589605">
    <property type="component" value="Unassembled WGS sequence"/>
</dbReference>
<dbReference type="Gene3D" id="2.60.120.260">
    <property type="entry name" value="Galactose-binding domain-like"/>
    <property type="match status" value="2"/>
</dbReference>